<comment type="subcellular location">
    <subcellularLocation>
        <location evidence="1">Cytoplasm</location>
    </subcellularLocation>
</comment>
<dbReference type="GO" id="GO:0005737">
    <property type="term" value="C:cytoplasm"/>
    <property type="evidence" value="ECO:0007669"/>
    <property type="project" value="UniProtKB-SubCell"/>
</dbReference>
<keyword evidence="6" id="KW-0238">DNA-binding</keyword>
<evidence type="ECO:0000256" key="5">
    <source>
        <dbReference type="ARBA" id="ARBA00022971"/>
    </source>
</evidence>
<dbReference type="Pfam" id="PF05509">
    <property type="entry name" value="TraY"/>
    <property type="match status" value="1"/>
</dbReference>
<keyword evidence="5" id="KW-0184">Conjugation</keyword>
<protein>
    <recommendedName>
        <fullName evidence="3">Relaxosome protein TraY</fullName>
    </recommendedName>
</protein>
<gene>
    <name evidence="8" type="ORF">CWM85_04520</name>
    <name evidence="7" type="ORF">PTQ40_27560</name>
</gene>
<comment type="similarity">
    <text evidence="2">Belongs to the TraY family.</text>
</comment>
<dbReference type="EMBL" id="PIET01000057">
    <property type="protein sequence ID" value="PLM67953.1"/>
    <property type="molecule type" value="Genomic_DNA"/>
</dbReference>
<dbReference type="Proteomes" id="UP000234661">
    <property type="component" value="Unassembled WGS sequence"/>
</dbReference>
<dbReference type="EMBL" id="JAQSKY010000030">
    <property type="protein sequence ID" value="MDS7902730.1"/>
    <property type="molecule type" value="Genomic_DNA"/>
</dbReference>
<evidence type="ECO:0000256" key="2">
    <source>
        <dbReference type="ARBA" id="ARBA00007183"/>
    </source>
</evidence>
<evidence type="ECO:0000313" key="9">
    <source>
        <dbReference type="Proteomes" id="UP000234661"/>
    </source>
</evidence>
<evidence type="ECO:0000313" key="8">
    <source>
        <dbReference type="EMBL" id="PLM67953.1"/>
    </source>
</evidence>
<evidence type="ECO:0000313" key="7">
    <source>
        <dbReference type="EMBL" id="MDS7902730.1"/>
    </source>
</evidence>
<dbReference type="Proteomes" id="UP001249822">
    <property type="component" value="Unassembled WGS sequence"/>
</dbReference>
<dbReference type="AlphaFoldDB" id="A0A2J4ZY52"/>
<reference evidence="8 9" key="1">
    <citation type="submission" date="2017-11" db="EMBL/GenBank/DDBJ databases">
        <authorList>
            <person name="Han C.G."/>
        </authorList>
    </citation>
    <scope>NUCLEOTIDE SEQUENCE [LARGE SCALE GENOMIC DNA]</scope>
    <source>
        <strain evidence="8 9">A2</strain>
    </source>
</reference>
<evidence type="ECO:0000256" key="6">
    <source>
        <dbReference type="ARBA" id="ARBA00023125"/>
    </source>
</evidence>
<reference evidence="7" key="3">
    <citation type="journal article" date="2023" name="Front. Microbiol.">
        <title>Genomic characterization of carbapenem-resistant Klebsiella oxytoca complex in China: a multi-center study.</title>
        <authorList>
            <person name="Wan W."/>
            <person name="Yang X."/>
            <person name="Yu H."/>
            <person name="Wang M."/>
            <person name="Jia W."/>
            <person name="Huang B."/>
            <person name="Qu F."/>
            <person name="Shan B."/>
            <person name="Tang Y.W."/>
            <person name="Chen L."/>
            <person name="Du H."/>
        </authorList>
    </citation>
    <scope>NUCLEOTIDE SEQUENCE</scope>
    <source>
        <strain evidence="7">HD1688</strain>
    </source>
</reference>
<proteinExistence type="inferred from homology"/>
<dbReference type="RefSeq" id="WP_048289787.1">
    <property type="nucleotide sequence ID" value="NZ_CABGLF010000026.1"/>
</dbReference>
<dbReference type="GO" id="GO:0003677">
    <property type="term" value="F:DNA binding"/>
    <property type="evidence" value="ECO:0007669"/>
    <property type="project" value="UniProtKB-KW"/>
</dbReference>
<reference evidence="8 9" key="2">
    <citation type="submission" date="2018-01" db="EMBL/GenBank/DDBJ databases">
        <title>Genomic study of Klebsiella pneumoniae.</title>
        <authorList>
            <person name="Yang Y."/>
            <person name="Bicalho R."/>
        </authorList>
    </citation>
    <scope>NUCLEOTIDE SEQUENCE [LARGE SCALE GENOMIC DNA]</scope>
    <source>
        <strain evidence="8 9">A2</strain>
    </source>
</reference>
<accession>A0A2J4ZY52</accession>
<evidence type="ECO:0000256" key="4">
    <source>
        <dbReference type="ARBA" id="ARBA00022490"/>
    </source>
</evidence>
<evidence type="ECO:0000256" key="1">
    <source>
        <dbReference type="ARBA" id="ARBA00004496"/>
    </source>
</evidence>
<comment type="caution">
    <text evidence="8">The sequence shown here is derived from an EMBL/GenBank/DDBJ whole genome shotgun (WGS) entry which is preliminary data.</text>
</comment>
<evidence type="ECO:0000256" key="3">
    <source>
        <dbReference type="ARBA" id="ARBA00020541"/>
    </source>
</evidence>
<reference evidence="7" key="4">
    <citation type="submission" date="2023-01" db="EMBL/GenBank/DDBJ databases">
        <authorList>
            <person name="Du H."/>
            <person name="Wan W."/>
        </authorList>
    </citation>
    <scope>NUCLEOTIDE SEQUENCE</scope>
    <source>
        <strain evidence="7">HD1688</strain>
    </source>
</reference>
<name>A0A2J4ZY52_9ENTR</name>
<sequence>MSKRYTNTGNKNIVSVYLDDDTHALLVSAKNRSGRTKSTEVAMRLKDHLRRFPNYIFSEQSEEEGR</sequence>
<dbReference type="InterPro" id="IPR008876">
    <property type="entry name" value="TraY"/>
</dbReference>
<organism evidence="8 9">
    <name type="scientific">Klebsiella michiganensis</name>
    <dbReference type="NCBI Taxonomy" id="1134687"/>
    <lineage>
        <taxon>Bacteria</taxon>
        <taxon>Pseudomonadati</taxon>
        <taxon>Pseudomonadota</taxon>
        <taxon>Gammaproteobacteria</taxon>
        <taxon>Enterobacterales</taxon>
        <taxon>Enterobacteriaceae</taxon>
        <taxon>Klebsiella/Raoultella group</taxon>
        <taxon>Klebsiella</taxon>
    </lineage>
</organism>
<keyword evidence="4" id="KW-0963">Cytoplasm</keyword>